<dbReference type="Pfam" id="PF13637">
    <property type="entry name" value="Ank_4"/>
    <property type="match status" value="1"/>
</dbReference>
<keyword evidence="2 3" id="KW-0040">ANK repeat</keyword>
<dbReference type="InParanoid" id="A0A667ZNA2"/>
<keyword evidence="1" id="KW-0677">Repeat</keyword>
<protein>
    <submittedName>
        <fullName evidence="4">Uncharacterized protein</fullName>
    </submittedName>
</protein>
<proteinExistence type="predicted"/>
<dbReference type="SMART" id="SM00248">
    <property type="entry name" value="ANK"/>
    <property type="match status" value="2"/>
</dbReference>
<dbReference type="PRINTS" id="PR01415">
    <property type="entry name" value="ANKYRIN"/>
</dbReference>
<dbReference type="PANTHER" id="PTHR24161:SF85">
    <property type="entry name" value="PALMITOYLTRANSFERASE HIP14"/>
    <property type="match status" value="1"/>
</dbReference>
<dbReference type="Proteomes" id="UP000472263">
    <property type="component" value="Chromosome 21"/>
</dbReference>
<dbReference type="AlphaFoldDB" id="A0A667ZNA2"/>
<reference evidence="4" key="1">
    <citation type="submission" date="2019-06" db="EMBL/GenBank/DDBJ databases">
        <authorList>
            <consortium name="Wellcome Sanger Institute Data Sharing"/>
        </authorList>
    </citation>
    <scope>NUCLEOTIDE SEQUENCE [LARGE SCALE GENOMIC DNA]</scope>
</reference>
<dbReference type="PROSITE" id="PS50088">
    <property type="entry name" value="ANK_REPEAT"/>
    <property type="match status" value="2"/>
</dbReference>
<evidence type="ECO:0000256" key="2">
    <source>
        <dbReference type="ARBA" id="ARBA00023043"/>
    </source>
</evidence>
<evidence type="ECO:0000313" key="4">
    <source>
        <dbReference type="Ensembl" id="ENSMMDP00005040143.1"/>
    </source>
</evidence>
<dbReference type="InterPro" id="IPR002110">
    <property type="entry name" value="Ankyrin_rpt"/>
</dbReference>
<reference evidence="4" key="2">
    <citation type="submission" date="2025-08" db="UniProtKB">
        <authorList>
            <consortium name="Ensembl"/>
        </authorList>
    </citation>
    <scope>IDENTIFICATION</scope>
</reference>
<dbReference type="PROSITE" id="PS50297">
    <property type="entry name" value="ANK_REP_REGION"/>
    <property type="match status" value="2"/>
</dbReference>
<accession>A0A667ZNA2</accession>
<sequence>MEWQPPWLAVRLLLDAGADVDGCDGEGRTALRAAAWGGHEEVLLTLLDHGAQVDKADCEGRTPLIAAAYMGHREAVEILLDHGAEVDLADGDGRTALSVAALSRGSVEVVRTMAPES</sequence>
<keyword evidence="5" id="KW-1185">Reference proteome</keyword>
<feature type="repeat" description="ANK" evidence="3">
    <location>
        <begin position="26"/>
        <end position="58"/>
    </location>
</feature>
<dbReference type="InterPro" id="IPR036770">
    <property type="entry name" value="Ankyrin_rpt-contain_sf"/>
</dbReference>
<reference evidence="4" key="3">
    <citation type="submission" date="2025-09" db="UniProtKB">
        <authorList>
            <consortium name="Ensembl"/>
        </authorList>
    </citation>
    <scope>IDENTIFICATION</scope>
</reference>
<evidence type="ECO:0000313" key="5">
    <source>
        <dbReference type="Proteomes" id="UP000472263"/>
    </source>
</evidence>
<organism evidence="4 5">
    <name type="scientific">Myripristis murdjan</name>
    <name type="common">pinecone soldierfish</name>
    <dbReference type="NCBI Taxonomy" id="586833"/>
    <lineage>
        <taxon>Eukaryota</taxon>
        <taxon>Metazoa</taxon>
        <taxon>Chordata</taxon>
        <taxon>Craniata</taxon>
        <taxon>Vertebrata</taxon>
        <taxon>Euteleostomi</taxon>
        <taxon>Actinopterygii</taxon>
        <taxon>Neopterygii</taxon>
        <taxon>Teleostei</taxon>
        <taxon>Neoteleostei</taxon>
        <taxon>Acanthomorphata</taxon>
        <taxon>Holocentriformes</taxon>
        <taxon>Holocentridae</taxon>
        <taxon>Myripristis</taxon>
    </lineage>
</organism>
<evidence type="ECO:0000256" key="3">
    <source>
        <dbReference type="PROSITE-ProRule" id="PRU00023"/>
    </source>
</evidence>
<dbReference type="GeneTree" id="ENSGT00940000155116"/>
<name>A0A667ZNA2_9TELE</name>
<dbReference type="Pfam" id="PF12796">
    <property type="entry name" value="Ank_2"/>
    <property type="match status" value="1"/>
</dbReference>
<dbReference type="Ensembl" id="ENSMMDT00005040971.1">
    <property type="protein sequence ID" value="ENSMMDP00005040143.1"/>
    <property type="gene ID" value="ENSMMDG00005018593.1"/>
</dbReference>
<dbReference type="SUPFAM" id="SSF48403">
    <property type="entry name" value="Ankyrin repeat"/>
    <property type="match status" value="1"/>
</dbReference>
<feature type="repeat" description="ANK" evidence="3">
    <location>
        <begin position="59"/>
        <end position="91"/>
    </location>
</feature>
<evidence type="ECO:0000256" key="1">
    <source>
        <dbReference type="ARBA" id="ARBA00022737"/>
    </source>
</evidence>
<dbReference type="Gene3D" id="1.25.40.20">
    <property type="entry name" value="Ankyrin repeat-containing domain"/>
    <property type="match status" value="2"/>
</dbReference>
<dbReference type="PANTHER" id="PTHR24161">
    <property type="entry name" value="ANK_REP_REGION DOMAIN-CONTAINING PROTEIN-RELATED"/>
    <property type="match status" value="1"/>
</dbReference>